<dbReference type="Gene3D" id="3.40.50.2300">
    <property type="match status" value="3"/>
</dbReference>
<dbReference type="FunFam" id="2.10.70.10:FF:000031">
    <property type="entry name" value="gamma-aminobutyric acid type B receptor subunit 1"/>
    <property type="match status" value="1"/>
</dbReference>
<dbReference type="InterPro" id="IPR002455">
    <property type="entry name" value="GPCR3_GABA-B"/>
</dbReference>
<evidence type="ECO:0000256" key="11">
    <source>
        <dbReference type="ARBA" id="ARBA00023157"/>
    </source>
</evidence>
<evidence type="ECO:0000256" key="1">
    <source>
        <dbReference type="ARBA" id="ARBA00008991"/>
    </source>
</evidence>
<keyword evidence="4 19" id="KW-0812">Transmembrane</keyword>
<evidence type="ECO:0000256" key="15">
    <source>
        <dbReference type="ARBA" id="ARBA00023257"/>
    </source>
</evidence>
<evidence type="ECO:0000256" key="14">
    <source>
        <dbReference type="ARBA" id="ARBA00023224"/>
    </source>
</evidence>
<feature type="domain" description="G-protein coupled receptors family 3 profile" evidence="20">
    <location>
        <begin position="761"/>
        <end position="1039"/>
    </location>
</feature>
<evidence type="ECO:0000259" key="20">
    <source>
        <dbReference type="PROSITE" id="PS50259"/>
    </source>
</evidence>
<accession>A0AAW0H7U7</accession>
<dbReference type="CDD" id="cd06366">
    <property type="entry name" value="PBP1_GABAb_receptor"/>
    <property type="match status" value="1"/>
</dbReference>
<dbReference type="GO" id="GO:0045211">
    <property type="term" value="C:postsynaptic membrane"/>
    <property type="evidence" value="ECO:0007669"/>
    <property type="project" value="UniProtKB-SubCell"/>
</dbReference>
<dbReference type="Pfam" id="PF00003">
    <property type="entry name" value="7tm_3"/>
    <property type="match status" value="1"/>
</dbReference>
<keyword evidence="23" id="KW-1185">Reference proteome</keyword>
<evidence type="ECO:0000259" key="21">
    <source>
        <dbReference type="PROSITE" id="PS50923"/>
    </source>
</evidence>
<keyword evidence="17" id="KW-0768">Sushi</keyword>
<comment type="caution">
    <text evidence="22">The sequence shown here is derived from an EMBL/GenBank/DDBJ whole genome shotgun (WGS) entry which is preliminary data.</text>
</comment>
<dbReference type="InterPro" id="IPR002456">
    <property type="entry name" value="GPCR_3_GABA_rcpt_B1"/>
</dbReference>
<feature type="transmembrane region" description="Helical" evidence="19">
    <location>
        <begin position="971"/>
        <end position="989"/>
    </location>
</feature>
<keyword evidence="13" id="KW-0325">Glycoprotein</keyword>
<feature type="region of interest" description="Disordered" evidence="18">
    <location>
        <begin position="1"/>
        <end position="161"/>
    </location>
</feature>
<feature type="domain" description="Sushi" evidence="21">
    <location>
        <begin position="284"/>
        <end position="345"/>
    </location>
</feature>
<evidence type="ECO:0008006" key="24">
    <source>
        <dbReference type="Google" id="ProtNLM"/>
    </source>
</evidence>
<feature type="compositionally biased region" description="Basic and acidic residues" evidence="18">
    <location>
        <begin position="1"/>
        <end position="11"/>
    </location>
</feature>
<feature type="transmembrane region" description="Helical" evidence="19">
    <location>
        <begin position="871"/>
        <end position="894"/>
    </location>
</feature>
<feature type="transmembrane region" description="Helical" evidence="19">
    <location>
        <begin position="931"/>
        <end position="951"/>
    </location>
</feature>
<dbReference type="InterPro" id="IPR017978">
    <property type="entry name" value="GPCR_3_C"/>
</dbReference>
<keyword evidence="9" id="KW-0175">Coiled coil</keyword>
<dbReference type="PANTHER" id="PTHR10519">
    <property type="entry name" value="GABA-B RECEPTOR"/>
    <property type="match status" value="1"/>
</dbReference>
<dbReference type="Pfam" id="PF01094">
    <property type="entry name" value="ANF_receptor"/>
    <property type="match status" value="2"/>
</dbReference>
<evidence type="ECO:0000256" key="13">
    <source>
        <dbReference type="ARBA" id="ARBA00023180"/>
    </source>
</evidence>
<evidence type="ECO:0000313" key="22">
    <source>
        <dbReference type="EMBL" id="KAK7797776.1"/>
    </source>
</evidence>
<keyword evidence="7" id="KW-0770">Synapse</keyword>
<dbReference type="Gene3D" id="2.10.70.10">
    <property type="entry name" value="Complement Module, domain 1"/>
    <property type="match status" value="1"/>
</dbReference>
<dbReference type="PANTHER" id="PTHR10519:SF77">
    <property type="entry name" value="GAMMA-AMINOBUTYRIC ACID TYPE B RECEPTOR SUBUNIT 1"/>
    <property type="match status" value="1"/>
</dbReference>
<dbReference type="SUPFAM" id="SSF53822">
    <property type="entry name" value="Periplasmic binding protein-like I"/>
    <property type="match status" value="1"/>
</dbReference>
<evidence type="ECO:0000256" key="16">
    <source>
        <dbReference type="ARBA" id="ARBA00034104"/>
    </source>
</evidence>
<evidence type="ECO:0000256" key="6">
    <source>
        <dbReference type="ARBA" id="ARBA00022989"/>
    </source>
</evidence>
<comment type="similarity">
    <text evidence="1">Belongs to the G-protein coupled receptor 3 family. GABA-B receptor subfamily.</text>
</comment>
<reference evidence="22 23" key="1">
    <citation type="journal article" date="2023" name="bioRxiv">
        <title>Conserved and derived expression patterns and positive selection on dental genes reveal complex evolutionary context of ever-growing rodent molars.</title>
        <authorList>
            <person name="Calamari Z.T."/>
            <person name="Song A."/>
            <person name="Cohen E."/>
            <person name="Akter M."/>
            <person name="Roy R.D."/>
            <person name="Hallikas O."/>
            <person name="Christensen M.M."/>
            <person name="Li P."/>
            <person name="Marangoni P."/>
            <person name="Jernvall J."/>
            <person name="Klein O.D."/>
        </authorList>
    </citation>
    <scope>NUCLEOTIDE SEQUENCE [LARGE SCALE GENOMIC DNA]</scope>
    <source>
        <strain evidence="22">V071</strain>
    </source>
</reference>
<dbReference type="PRINTS" id="PR01176">
    <property type="entry name" value="GABABRECEPTR"/>
</dbReference>
<dbReference type="InterPro" id="IPR028082">
    <property type="entry name" value="Peripla_BP_I"/>
</dbReference>
<feature type="transmembrane region" description="Helical" evidence="19">
    <location>
        <begin position="830"/>
        <end position="850"/>
    </location>
</feature>
<keyword evidence="8" id="KW-0297">G-protein coupled receptor</keyword>
<evidence type="ECO:0000256" key="17">
    <source>
        <dbReference type="PROSITE-ProRule" id="PRU00302"/>
    </source>
</evidence>
<gene>
    <name evidence="22" type="ORF">U0070_011206</name>
</gene>
<sequence length="1124" mass="124928">MGGLGRCRDPGRLPGLGLWEAPSPGLPLLSPRPVFPCTLLPPSARELPRSPAPPPSLPAPRFRGRRRPGEGETGVGFAGSEKEGERPRLAGARIPREEGQGEGKLEDREGERGAAAGPGALRPGESRGAGPGAEPVRLRPRLLRGAPSASRTGRSEAVRRAERGLSVGWSRPLPAGSAVLSRPPFPQMLLLLLVPLFLRPLGAGGAQTPNATSEGCQIIHPPWEGGIRYRGLTRDQVKAINFLPVDYEIEYVCRGEREVVGPKVRKCLANGSWTDMDTPSRCVRICSKSYLTLENGKVFLTGGDLPALDGARVDFRCDPDFHLVGSSRSICSQGQWSTPKPHCQERRAVYIGALFPMSGGWPGGQACQPAVEMALEDVNSRRDILPDYELKLIHHDSKVVGCDPGQATKYLYELLYNDPIKIILMPGCSSVSTLVAEAARMWNLIVVCKLSYGSSSPALSNRQRFPTFFRTHPSATLHNPTRVKLFEKWGWKKIATIQQTTEVFTSTLDDLEERVKEAGIEITFRQSFFSDPAVPVKNLKVYKERLFGKKYVWFLIGWYADNWFKTYDPSINCTVDEMTEAVEGHITTEIVMLNPANTRSISNMTSQEFVEKLTKRLKRHPEETGGFQEAPLAYDAIWALALALNKTSGGGGRSGVRLEDFNYNNQTITDQIYRAMNSSSFEGVSGHVVFDASGSRMAWTLIEQLQGGSYKKIGYYDSTKDDLSWSKTDKWIGGSPPADQTLVIKTFRFLSQKLFISVSVLSSLGIVLAVVCLSFNIYNSHVRYIQNSQPNLNNLTAVGCSLALAAVFPLGLDGYHIKKGQFPFVCQARLWLLGLGFSLGYGSMFTKIWWVHTVFTKKEEKKEWRKTLEPWKLYATVGLLVGMDILTLAIWQIVDPLHRTIETFAKEEPKEDIDVSILPQLEHCSSRKMNTWLGIFYGYKGLLLLLGIFLAYETKSVSTEKINDHRAVGMAIYNVAVLCLITAPVTMILSSQQDAAFAFASLAIVFSSYITLVVLFVPKMRRLITRGEWQSEAQDTMKTGSSTNNNEEEKSRLLEKENRELEKIIAEKEERVSELRHQLQSRQQLRSRRHPPTPPDPSGGLPRGPSEPPDRLSCDGSRVHLLYK</sequence>
<evidence type="ECO:0000256" key="8">
    <source>
        <dbReference type="ARBA" id="ARBA00023040"/>
    </source>
</evidence>
<evidence type="ECO:0000256" key="2">
    <source>
        <dbReference type="ARBA" id="ARBA00022475"/>
    </source>
</evidence>
<organism evidence="22 23">
    <name type="scientific">Myodes glareolus</name>
    <name type="common">Bank vole</name>
    <name type="synonym">Clethrionomys glareolus</name>
    <dbReference type="NCBI Taxonomy" id="447135"/>
    <lineage>
        <taxon>Eukaryota</taxon>
        <taxon>Metazoa</taxon>
        <taxon>Chordata</taxon>
        <taxon>Craniata</taxon>
        <taxon>Vertebrata</taxon>
        <taxon>Euteleostomi</taxon>
        <taxon>Mammalia</taxon>
        <taxon>Eutheria</taxon>
        <taxon>Euarchontoglires</taxon>
        <taxon>Glires</taxon>
        <taxon>Rodentia</taxon>
        <taxon>Myomorpha</taxon>
        <taxon>Muroidea</taxon>
        <taxon>Cricetidae</taxon>
        <taxon>Arvicolinae</taxon>
        <taxon>Myodes</taxon>
    </lineage>
</organism>
<keyword evidence="10 19" id="KW-0472">Membrane</keyword>
<dbReference type="Proteomes" id="UP001488838">
    <property type="component" value="Unassembled WGS sequence"/>
</dbReference>
<feature type="compositionally biased region" description="Polar residues" evidence="18">
    <location>
        <begin position="1031"/>
        <end position="1043"/>
    </location>
</feature>
<evidence type="ECO:0000256" key="18">
    <source>
        <dbReference type="SAM" id="MobiDB-lite"/>
    </source>
</evidence>
<keyword evidence="5" id="KW-0732">Signal</keyword>
<evidence type="ECO:0000256" key="10">
    <source>
        <dbReference type="ARBA" id="ARBA00023136"/>
    </source>
</evidence>
<evidence type="ECO:0000256" key="7">
    <source>
        <dbReference type="ARBA" id="ARBA00023018"/>
    </source>
</evidence>
<feature type="region of interest" description="Disordered" evidence="18">
    <location>
        <begin position="1072"/>
        <end position="1124"/>
    </location>
</feature>
<dbReference type="InterPro" id="IPR000436">
    <property type="entry name" value="Sushi_SCR_CCP_dom"/>
</dbReference>
<comment type="subcellular location">
    <subcellularLocation>
        <location evidence="16">Postsynaptic cell membrane</location>
        <topology evidence="16">Multi-pass membrane protein</topology>
    </subcellularLocation>
</comment>
<dbReference type="AlphaFoldDB" id="A0AAW0H7U7"/>
<keyword evidence="2" id="KW-1003">Cell membrane</keyword>
<dbReference type="CDD" id="cd00033">
    <property type="entry name" value="CCP"/>
    <property type="match status" value="1"/>
</dbReference>
<feature type="region of interest" description="Disordered" evidence="18">
    <location>
        <begin position="1030"/>
        <end position="1055"/>
    </location>
</feature>
<feature type="compositionally biased region" description="Low complexity" evidence="18">
    <location>
        <begin position="22"/>
        <end position="32"/>
    </location>
</feature>
<dbReference type="FunFam" id="3.40.50.2300:FF:000072">
    <property type="entry name" value="Gamma-aminobutyric acid type B receptor subunit 2"/>
    <property type="match status" value="2"/>
</dbReference>
<evidence type="ECO:0000256" key="9">
    <source>
        <dbReference type="ARBA" id="ARBA00023054"/>
    </source>
</evidence>
<dbReference type="PROSITE" id="PS50923">
    <property type="entry name" value="SUSHI"/>
    <property type="match status" value="1"/>
</dbReference>
<feature type="compositionally biased region" description="Basic and acidic residues" evidence="18">
    <location>
        <begin position="80"/>
        <end position="112"/>
    </location>
</feature>
<dbReference type="EMBL" id="JBBHLL010000776">
    <property type="protein sequence ID" value="KAK7797776.1"/>
    <property type="molecule type" value="Genomic_DNA"/>
</dbReference>
<dbReference type="SUPFAM" id="SSF57535">
    <property type="entry name" value="Complement control module/SCR domain"/>
    <property type="match status" value="2"/>
</dbReference>
<dbReference type="InterPro" id="IPR035976">
    <property type="entry name" value="Sushi/SCR/CCP_sf"/>
</dbReference>
<dbReference type="CDD" id="cd15291">
    <property type="entry name" value="7tmC_GABA-B-R1"/>
    <property type="match status" value="1"/>
</dbReference>
<proteinExistence type="inferred from homology"/>
<name>A0AAW0H7U7_MYOGA</name>
<feature type="transmembrane region" description="Helical" evidence="19">
    <location>
        <begin position="995"/>
        <end position="1017"/>
    </location>
</feature>
<dbReference type="PROSITE" id="PS50259">
    <property type="entry name" value="G_PROTEIN_RECEP_F3_4"/>
    <property type="match status" value="1"/>
</dbReference>
<keyword evidence="6 19" id="KW-1133">Transmembrane helix</keyword>
<dbReference type="GO" id="GO:0004965">
    <property type="term" value="F:G protein-coupled GABA receptor activity"/>
    <property type="evidence" value="ECO:0007669"/>
    <property type="project" value="InterPro"/>
</dbReference>
<evidence type="ECO:0000256" key="4">
    <source>
        <dbReference type="ARBA" id="ARBA00022692"/>
    </source>
</evidence>
<protein>
    <recommendedName>
        <fullName evidence="24">Gamma-aminobutyric acid type B receptor subunit 1</fullName>
    </recommendedName>
</protein>
<dbReference type="Pfam" id="PF00084">
    <property type="entry name" value="Sushi"/>
    <property type="match status" value="1"/>
</dbReference>
<feature type="compositionally biased region" description="Low complexity" evidence="18">
    <location>
        <begin position="113"/>
        <end position="123"/>
    </location>
</feature>
<dbReference type="InterPro" id="IPR001828">
    <property type="entry name" value="ANF_lig-bd_rcpt"/>
</dbReference>
<dbReference type="GO" id="GO:0007214">
    <property type="term" value="P:gamma-aminobutyric acid signaling pathway"/>
    <property type="evidence" value="ECO:0007669"/>
    <property type="project" value="TreeGrafter"/>
</dbReference>
<evidence type="ECO:0000256" key="12">
    <source>
        <dbReference type="ARBA" id="ARBA00023170"/>
    </source>
</evidence>
<dbReference type="PRINTS" id="PR01177">
    <property type="entry name" value="GABAB1RECPTR"/>
</dbReference>
<keyword evidence="11" id="KW-1015">Disulfide bond</keyword>
<keyword evidence="15" id="KW-0628">Postsynaptic cell membrane</keyword>
<evidence type="ECO:0000256" key="19">
    <source>
        <dbReference type="SAM" id="Phobius"/>
    </source>
</evidence>
<keyword evidence="3" id="KW-0597">Phosphoprotein</keyword>
<keyword evidence="14" id="KW-0807">Transducer</keyword>
<dbReference type="SMART" id="SM00032">
    <property type="entry name" value="CCP"/>
    <property type="match status" value="2"/>
</dbReference>
<comment type="caution">
    <text evidence="17">Lacks conserved residue(s) required for the propagation of feature annotation.</text>
</comment>
<feature type="transmembrane region" description="Helical" evidence="19">
    <location>
        <begin position="791"/>
        <end position="810"/>
    </location>
</feature>
<feature type="transmembrane region" description="Helical" evidence="19">
    <location>
        <begin position="754"/>
        <end position="779"/>
    </location>
</feature>
<evidence type="ECO:0000256" key="3">
    <source>
        <dbReference type="ARBA" id="ARBA00022553"/>
    </source>
</evidence>
<keyword evidence="12" id="KW-0675">Receptor</keyword>
<evidence type="ECO:0000313" key="23">
    <source>
        <dbReference type="Proteomes" id="UP001488838"/>
    </source>
</evidence>
<evidence type="ECO:0000256" key="5">
    <source>
        <dbReference type="ARBA" id="ARBA00022729"/>
    </source>
</evidence>
<dbReference type="GO" id="GO:0038039">
    <property type="term" value="C:G protein-coupled receptor heterodimeric complex"/>
    <property type="evidence" value="ECO:0007669"/>
    <property type="project" value="TreeGrafter"/>
</dbReference>